<reference evidence="1" key="2">
    <citation type="submission" date="2025-08" db="UniProtKB">
        <authorList>
            <consortium name="Ensembl"/>
        </authorList>
    </citation>
    <scope>IDENTIFICATION</scope>
</reference>
<reference evidence="1" key="3">
    <citation type="submission" date="2025-09" db="UniProtKB">
        <authorList>
            <consortium name="Ensembl"/>
        </authorList>
    </citation>
    <scope>IDENTIFICATION</scope>
</reference>
<evidence type="ECO:0000313" key="2">
    <source>
        <dbReference type="Proteomes" id="UP000472267"/>
    </source>
</evidence>
<name>A0A672HZJ1_SALFA</name>
<proteinExistence type="predicted"/>
<accession>A0A672HZJ1</accession>
<dbReference type="Ensembl" id="ENSSFAT00005035698.1">
    <property type="protein sequence ID" value="ENSSFAP00005034402.1"/>
    <property type="gene ID" value="ENSSFAG00005017469.1"/>
</dbReference>
<dbReference type="AlphaFoldDB" id="A0A672HZJ1"/>
<dbReference type="InParanoid" id="A0A672HZJ1"/>
<protein>
    <submittedName>
        <fullName evidence="1">Uncharacterized protein</fullName>
    </submittedName>
</protein>
<dbReference type="Proteomes" id="UP000472267">
    <property type="component" value="Chromosome 20"/>
</dbReference>
<sequence>QQVPPLDQGGHRDPETAFDKTELLTTHPAFDNCLHSSQFFIVIVLKPCLPFIWLVTESQFIKNCSLTPCILYIHALKILMF</sequence>
<keyword evidence="2" id="KW-1185">Reference proteome</keyword>
<reference evidence="1" key="1">
    <citation type="submission" date="2019-06" db="EMBL/GenBank/DDBJ databases">
        <authorList>
            <consortium name="Wellcome Sanger Institute Data Sharing"/>
        </authorList>
    </citation>
    <scope>NUCLEOTIDE SEQUENCE [LARGE SCALE GENOMIC DNA]</scope>
</reference>
<organism evidence="1 2">
    <name type="scientific">Salarias fasciatus</name>
    <name type="common">Jewelled blenny</name>
    <name type="synonym">Blennius fasciatus</name>
    <dbReference type="NCBI Taxonomy" id="181472"/>
    <lineage>
        <taxon>Eukaryota</taxon>
        <taxon>Metazoa</taxon>
        <taxon>Chordata</taxon>
        <taxon>Craniata</taxon>
        <taxon>Vertebrata</taxon>
        <taxon>Euteleostomi</taxon>
        <taxon>Actinopterygii</taxon>
        <taxon>Neopterygii</taxon>
        <taxon>Teleostei</taxon>
        <taxon>Neoteleostei</taxon>
        <taxon>Acanthomorphata</taxon>
        <taxon>Ovalentaria</taxon>
        <taxon>Blenniimorphae</taxon>
        <taxon>Blenniiformes</taxon>
        <taxon>Blennioidei</taxon>
        <taxon>Blenniidae</taxon>
        <taxon>Salariinae</taxon>
        <taxon>Salarias</taxon>
    </lineage>
</organism>
<evidence type="ECO:0000313" key="1">
    <source>
        <dbReference type="Ensembl" id="ENSSFAP00005034402.1"/>
    </source>
</evidence>